<accession>A0A1I7XH06</accession>
<keyword evidence="2" id="KW-1185">Reference proteome</keyword>
<name>A0A1I7XH06_HETBA</name>
<protein>
    <submittedName>
        <fullName evidence="3">Sorting nexin-16</fullName>
    </submittedName>
</protein>
<evidence type="ECO:0000256" key="1">
    <source>
        <dbReference type="SAM" id="MobiDB-lite"/>
    </source>
</evidence>
<feature type="compositionally biased region" description="Polar residues" evidence="1">
    <location>
        <begin position="33"/>
        <end position="42"/>
    </location>
</feature>
<reference evidence="3" key="1">
    <citation type="submission" date="2016-11" db="UniProtKB">
        <authorList>
            <consortium name="WormBaseParasite"/>
        </authorList>
    </citation>
    <scope>IDENTIFICATION</scope>
</reference>
<feature type="region of interest" description="Disordered" evidence="1">
    <location>
        <begin position="1"/>
        <end position="42"/>
    </location>
</feature>
<evidence type="ECO:0000313" key="3">
    <source>
        <dbReference type="WBParaSite" id="Hba_16768"/>
    </source>
</evidence>
<dbReference type="WBParaSite" id="Hba_16768">
    <property type="protein sequence ID" value="Hba_16768"/>
    <property type="gene ID" value="Hba_16768"/>
</dbReference>
<proteinExistence type="predicted"/>
<feature type="compositionally biased region" description="Polar residues" evidence="1">
    <location>
        <begin position="1"/>
        <end position="12"/>
    </location>
</feature>
<dbReference type="Proteomes" id="UP000095283">
    <property type="component" value="Unplaced"/>
</dbReference>
<dbReference type="AlphaFoldDB" id="A0A1I7XH06"/>
<evidence type="ECO:0000313" key="2">
    <source>
        <dbReference type="Proteomes" id="UP000095283"/>
    </source>
</evidence>
<organism evidence="2 3">
    <name type="scientific">Heterorhabditis bacteriophora</name>
    <name type="common">Entomopathogenic nematode worm</name>
    <dbReference type="NCBI Taxonomy" id="37862"/>
    <lineage>
        <taxon>Eukaryota</taxon>
        <taxon>Metazoa</taxon>
        <taxon>Ecdysozoa</taxon>
        <taxon>Nematoda</taxon>
        <taxon>Chromadorea</taxon>
        <taxon>Rhabditida</taxon>
        <taxon>Rhabditina</taxon>
        <taxon>Rhabditomorpha</taxon>
        <taxon>Strongyloidea</taxon>
        <taxon>Heterorhabditidae</taxon>
        <taxon>Heterorhabditis</taxon>
    </lineage>
</organism>
<sequence length="80" mass="9060">MGECSRTGSTYGFGSLSSLSSPANSDGDEDRSIYQSPSPISRSLKTDNVREIFFKATVDDKLLQHKEELERDLRYIHIYI</sequence>